<organism evidence="1 2">
    <name type="scientific">Rhododendron molle</name>
    <name type="common">Chinese azalea</name>
    <name type="synonym">Azalea mollis</name>
    <dbReference type="NCBI Taxonomy" id="49168"/>
    <lineage>
        <taxon>Eukaryota</taxon>
        <taxon>Viridiplantae</taxon>
        <taxon>Streptophyta</taxon>
        <taxon>Embryophyta</taxon>
        <taxon>Tracheophyta</taxon>
        <taxon>Spermatophyta</taxon>
        <taxon>Magnoliopsida</taxon>
        <taxon>eudicotyledons</taxon>
        <taxon>Gunneridae</taxon>
        <taxon>Pentapetalae</taxon>
        <taxon>asterids</taxon>
        <taxon>Ericales</taxon>
        <taxon>Ericaceae</taxon>
        <taxon>Ericoideae</taxon>
        <taxon>Rhodoreae</taxon>
        <taxon>Rhododendron</taxon>
    </lineage>
</organism>
<evidence type="ECO:0000313" key="2">
    <source>
        <dbReference type="Proteomes" id="UP001062846"/>
    </source>
</evidence>
<name>A0ACC0LHS1_RHOML</name>
<dbReference type="EMBL" id="CM046399">
    <property type="protein sequence ID" value="KAI8528265.1"/>
    <property type="molecule type" value="Genomic_DNA"/>
</dbReference>
<protein>
    <submittedName>
        <fullName evidence="1">Uncharacterized protein</fullName>
    </submittedName>
</protein>
<proteinExistence type="predicted"/>
<keyword evidence="2" id="KW-1185">Reference proteome</keyword>
<sequence length="233" mass="26859">MAVAKVLDGRISHEKYETISYKKQKNNMTSIPQEMIYCILARLPADVLHNSIRYVCRQWYNIIQDPHFIKEQLLCSTAGLFIQHDSALHTPQFVELGNVKEATVTEIRLPCSKRVLDTCDGLPNEEEENRTVHVVNPLTKQRELFIGLVITMVYEYVIALDVESEILHEIPSPEVIGLGHRYIFYTGKGKSLCCMVRYFPGTILDVWVLSDPMSGVWRKLHQIDFDTVQRHVD</sequence>
<reference evidence="1" key="1">
    <citation type="submission" date="2022-02" db="EMBL/GenBank/DDBJ databases">
        <title>Plant Genome Project.</title>
        <authorList>
            <person name="Zhang R.-G."/>
        </authorList>
    </citation>
    <scope>NUCLEOTIDE SEQUENCE</scope>
    <source>
        <strain evidence="1">AT1</strain>
    </source>
</reference>
<comment type="caution">
    <text evidence="1">The sequence shown here is derived from an EMBL/GenBank/DDBJ whole genome shotgun (WGS) entry which is preliminary data.</text>
</comment>
<gene>
    <name evidence="1" type="ORF">RHMOL_Rhmol12G0136800</name>
</gene>
<evidence type="ECO:0000313" key="1">
    <source>
        <dbReference type="EMBL" id="KAI8528265.1"/>
    </source>
</evidence>
<accession>A0ACC0LHS1</accession>
<dbReference type="Proteomes" id="UP001062846">
    <property type="component" value="Chromosome 12"/>
</dbReference>